<dbReference type="CDD" id="cd06261">
    <property type="entry name" value="TM_PBP2"/>
    <property type="match status" value="1"/>
</dbReference>
<organism evidence="10 11">
    <name type="scientific">Leucobacter exalbidus</name>
    <dbReference type="NCBI Taxonomy" id="662960"/>
    <lineage>
        <taxon>Bacteria</taxon>
        <taxon>Bacillati</taxon>
        <taxon>Actinomycetota</taxon>
        <taxon>Actinomycetes</taxon>
        <taxon>Micrococcales</taxon>
        <taxon>Microbacteriaceae</taxon>
        <taxon>Leucobacter</taxon>
    </lineage>
</organism>
<gene>
    <name evidence="10" type="ORF">JOF28_001517</name>
</gene>
<keyword evidence="6 7" id="KW-0472">Membrane</keyword>
<feature type="compositionally biased region" description="Low complexity" evidence="8">
    <location>
        <begin position="27"/>
        <end position="40"/>
    </location>
</feature>
<feature type="domain" description="ABC transmembrane type-1" evidence="9">
    <location>
        <begin position="129"/>
        <end position="341"/>
    </location>
</feature>
<dbReference type="InterPro" id="IPR000515">
    <property type="entry name" value="MetI-like"/>
</dbReference>
<accession>A0A940PU74</accession>
<keyword evidence="10" id="KW-0762">Sugar transport</keyword>
<dbReference type="GO" id="GO:0005886">
    <property type="term" value="C:plasma membrane"/>
    <property type="evidence" value="ECO:0007669"/>
    <property type="project" value="UniProtKB-SubCell"/>
</dbReference>
<dbReference type="EMBL" id="JAFIDA010000001">
    <property type="protein sequence ID" value="MBP1326285.1"/>
    <property type="molecule type" value="Genomic_DNA"/>
</dbReference>
<evidence type="ECO:0000256" key="7">
    <source>
        <dbReference type="RuleBase" id="RU363032"/>
    </source>
</evidence>
<feature type="transmembrane region" description="Helical" evidence="7">
    <location>
        <begin position="223"/>
        <end position="243"/>
    </location>
</feature>
<dbReference type="InterPro" id="IPR035906">
    <property type="entry name" value="MetI-like_sf"/>
</dbReference>
<dbReference type="InterPro" id="IPR051393">
    <property type="entry name" value="ABC_transporter_permease"/>
</dbReference>
<evidence type="ECO:0000256" key="4">
    <source>
        <dbReference type="ARBA" id="ARBA00022692"/>
    </source>
</evidence>
<dbReference type="PANTHER" id="PTHR30193">
    <property type="entry name" value="ABC TRANSPORTER PERMEASE PROTEIN"/>
    <property type="match status" value="1"/>
</dbReference>
<keyword evidence="11" id="KW-1185">Reference proteome</keyword>
<dbReference type="GO" id="GO:0055085">
    <property type="term" value="P:transmembrane transport"/>
    <property type="evidence" value="ECO:0007669"/>
    <property type="project" value="InterPro"/>
</dbReference>
<proteinExistence type="inferred from homology"/>
<feature type="transmembrane region" description="Helical" evidence="7">
    <location>
        <begin position="60"/>
        <end position="84"/>
    </location>
</feature>
<feature type="transmembrane region" description="Helical" evidence="7">
    <location>
        <begin position="165"/>
        <end position="187"/>
    </location>
</feature>
<dbReference type="Pfam" id="PF00528">
    <property type="entry name" value="BPD_transp_1"/>
    <property type="match status" value="1"/>
</dbReference>
<keyword evidence="5 7" id="KW-1133">Transmembrane helix</keyword>
<dbReference type="PROSITE" id="PS50928">
    <property type="entry name" value="ABC_TM1"/>
    <property type="match status" value="1"/>
</dbReference>
<keyword evidence="3" id="KW-1003">Cell membrane</keyword>
<evidence type="ECO:0000256" key="2">
    <source>
        <dbReference type="ARBA" id="ARBA00022448"/>
    </source>
</evidence>
<feature type="region of interest" description="Disordered" evidence="8">
    <location>
        <begin position="1"/>
        <end position="40"/>
    </location>
</feature>
<sequence length="350" mass="36949">MSTTDSPSTAPGGDPQDRSPGAAIAQHSASADPDHAPSAAAAALATGPGKRVPSKRRRDAFTGWAFMAPFAVLFAVVFLVPIIVSIREAFFGQVPTGGGLYGGGETVEMFVGFANFATAIQNGAFWLGMGRVVLYAAFQIPVMIIGALALALLLDSFIVRRPGGFRLSFFLPYAIPGVIAAMMWLYLYTPEVSPFLPFLPEGTDFMSPSTVLASMANMTTWTYTGYNMLIFLAALQAIPRELYEAARIDGASGLQVALRIKVPLVRGAALLAVLLSIIGTIQLFNEPVIMAGANSWMGKDFTPMMLTYNTMMGEISPSGAGPASALSLLMALIAGALAVVYSFLQRGKGN</sequence>
<feature type="transmembrane region" description="Helical" evidence="7">
    <location>
        <begin position="264"/>
        <end position="284"/>
    </location>
</feature>
<comment type="caution">
    <text evidence="10">The sequence shown here is derived from an EMBL/GenBank/DDBJ whole genome shotgun (WGS) entry which is preliminary data.</text>
</comment>
<comment type="subcellular location">
    <subcellularLocation>
        <location evidence="1 7">Cell membrane</location>
        <topology evidence="1 7">Multi-pass membrane protein</topology>
    </subcellularLocation>
</comment>
<feature type="transmembrane region" description="Helical" evidence="7">
    <location>
        <begin position="132"/>
        <end position="153"/>
    </location>
</feature>
<dbReference type="Proteomes" id="UP000675163">
    <property type="component" value="Unassembled WGS sequence"/>
</dbReference>
<evidence type="ECO:0000259" key="9">
    <source>
        <dbReference type="PROSITE" id="PS50928"/>
    </source>
</evidence>
<evidence type="ECO:0000256" key="8">
    <source>
        <dbReference type="SAM" id="MobiDB-lite"/>
    </source>
</evidence>
<dbReference type="SUPFAM" id="SSF161098">
    <property type="entry name" value="MetI-like"/>
    <property type="match status" value="1"/>
</dbReference>
<evidence type="ECO:0000313" key="10">
    <source>
        <dbReference type="EMBL" id="MBP1326285.1"/>
    </source>
</evidence>
<dbReference type="RefSeq" id="WP_209705224.1">
    <property type="nucleotide sequence ID" value="NZ_JAFIDA010000001.1"/>
</dbReference>
<evidence type="ECO:0000256" key="3">
    <source>
        <dbReference type="ARBA" id="ARBA00022475"/>
    </source>
</evidence>
<protein>
    <submittedName>
        <fullName evidence="10">Multiple sugar transport system permease protein</fullName>
    </submittedName>
</protein>
<feature type="transmembrane region" description="Helical" evidence="7">
    <location>
        <begin position="325"/>
        <end position="344"/>
    </location>
</feature>
<dbReference type="AlphaFoldDB" id="A0A940PU74"/>
<evidence type="ECO:0000313" key="11">
    <source>
        <dbReference type="Proteomes" id="UP000675163"/>
    </source>
</evidence>
<evidence type="ECO:0000256" key="1">
    <source>
        <dbReference type="ARBA" id="ARBA00004651"/>
    </source>
</evidence>
<keyword evidence="4 7" id="KW-0812">Transmembrane</keyword>
<dbReference type="Gene3D" id="1.10.3720.10">
    <property type="entry name" value="MetI-like"/>
    <property type="match status" value="1"/>
</dbReference>
<keyword evidence="2 7" id="KW-0813">Transport</keyword>
<evidence type="ECO:0000256" key="6">
    <source>
        <dbReference type="ARBA" id="ARBA00023136"/>
    </source>
</evidence>
<reference evidence="10" key="1">
    <citation type="submission" date="2021-02" db="EMBL/GenBank/DDBJ databases">
        <title>Sequencing the genomes of 1000 actinobacteria strains.</title>
        <authorList>
            <person name="Klenk H.-P."/>
        </authorList>
    </citation>
    <scope>NUCLEOTIDE SEQUENCE</scope>
    <source>
        <strain evidence="10">DSM 22850</strain>
    </source>
</reference>
<evidence type="ECO:0000256" key="5">
    <source>
        <dbReference type="ARBA" id="ARBA00022989"/>
    </source>
</evidence>
<dbReference type="PANTHER" id="PTHR30193:SF41">
    <property type="entry name" value="DIACETYLCHITOBIOSE UPTAKE SYSTEM PERMEASE PROTEIN NGCF"/>
    <property type="match status" value="1"/>
</dbReference>
<comment type="similarity">
    <text evidence="7">Belongs to the binding-protein-dependent transport system permease family.</text>
</comment>
<name>A0A940PU74_9MICO</name>